<proteinExistence type="predicted"/>
<evidence type="ECO:0000259" key="2">
    <source>
        <dbReference type="Pfam" id="PF13579"/>
    </source>
</evidence>
<keyword evidence="4" id="KW-1185">Reference proteome</keyword>
<feature type="domain" description="Glycosyltransferase subfamily 4-like N-terminal" evidence="2">
    <location>
        <begin position="15"/>
        <end position="202"/>
    </location>
</feature>
<sequence length="428" mass="45466">MRILICGQNYAPELTGTGKYTAEMAEALVAAGHEVRVVCGPPYYPAWQVEPGYSASRYRSETLRGVRLQRVPLWVPRQPGGAKRLLHLASFAAAALPAMLRQTFWRPDVVMAVAPGLMAAPVAWLAGRIAGARCWLHVQDYEVDAAFQLGLLRGARARRFALAVERLLLRRFDVVSSITSHMVETAARKGVPAPRLFLLPNWVDTDAIRPLERPSALRQSLGIRPGQKVVLYAGNMGAKQGLDVLMCAAAALAGEPGIAFVFCGDGPARAELELHCAGLDNCHFLPLQPADALNELLNLADIHVLPQRGGAADLVMPSKLTGMLASGRAIVAMAEPGTELFNALRGRGVAVPPEDVDALAAAIRRLAADGELCAALGVSARAYAVGNLSAPAVLGRLDARLRALCSDDTARPAGADLAPAPLRAEEAE</sequence>
<dbReference type="Pfam" id="PF13579">
    <property type="entry name" value="Glyco_trans_4_4"/>
    <property type="match status" value="1"/>
</dbReference>
<dbReference type="EMBL" id="CAJPVI010000063">
    <property type="protein sequence ID" value="CAG2159700.1"/>
    <property type="molecule type" value="Genomic_DNA"/>
</dbReference>
<evidence type="ECO:0000313" key="3">
    <source>
        <dbReference type="EMBL" id="CAG2159700.1"/>
    </source>
</evidence>
<organism evidence="3 4">
    <name type="scientific">Cupriavidus numazuensis</name>
    <dbReference type="NCBI Taxonomy" id="221992"/>
    <lineage>
        <taxon>Bacteria</taxon>
        <taxon>Pseudomonadati</taxon>
        <taxon>Pseudomonadota</taxon>
        <taxon>Betaproteobacteria</taxon>
        <taxon>Burkholderiales</taxon>
        <taxon>Burkholderiaceae</taxon>
        <taxon>Cupriavidus</taxon>
    </lineage>
</organism>
<evidence type="ECO:0008006" key="5">
    <source>
        <dbReference type="Google" id="ProtNLM"/>
    </source>
</evidence>
<dbReference type="Gene3D" id="3.40.50.2000">
    <property type="entry name" value="Glycogen Phosphorylase B"/>
    <property type="match status" value="2"/>
</dbReference>
<dbReference type="InterPro" id="IPR001296">
    <property type="entry name" value="Glyco_trans_1"/>
</dbReference>
<protein>
    <recommendedName>
        <fullName evidence="5">Glycosyl transferase</fullName>
    </recommendedName>
</protein>
<dbReference type="RefSeq" id="WP_211957689.1">
    <property type="nucleotide sequence ID" value="NZ_CAJPVI010000063.1"/>
</dbReference>
<comment type="caution">
    <text evidence="3">The sequence shown here is derived from an EMBL/GenBank/DDBJ whole genome shotgun (WGS) entry which is preliminary data.</text>
</comment>
<reference evidence="3 4" key="1">
    <citation type="submission" date="2021-03" db="EMBL/GenBank/DDBJ databases">
        <authorList>
            <person name="Peeters C."/>
        </authorList>
    </citation>
    <scope>NUCLEOTIDE SEQUENCE [LARGE SCALE GENOMIC DNA]</scope>
    <source>
        <strain evidence="3 4">LMG 26411</strain>
    </source>
</reference>
<evidence type="ECO:0000313" key="4">
    <source>
        <dbReference type="Proteomes" id="UP000672657"/>
    </source>
</evidence>
<dbReference type="InterPro" id="IPR050194">
    <property type="entry name" value="Glycosyltransferase_grp1"/>
</dbReference>
<feature type="domain" description="Glycosyl transferase family 1" evidence="1">
    <location>
        <begin position="217"/>
        <end position="381"/>
    </location>
</feature>
<dbReference type="PANTHER" id="PTHR45947">
    <property type="entry name" value="SULFOQUINOVOSYL TRANSFERASE SQD2"/>
    <property type="match status" value="1"/>
</dbReference>
<gene>
    <name evidence="3" type="ORF">LMG26411_06912</name>
</gene>
<dbReference type="PANTHER" id="PTHR45947:SF3">
    <property type="entry name" value="SULFOQUINOVOSYL TRANSFERASE SQD2"/>
    <property type="match status" value="1"/>
</dbReference>
<dbReference type="NCBIfam" id="NF007640">
    <property type="entry name" value="PRK10307.1"/>
    <property type="match status" value="1"/>
</dbReference>
<accession>A0ABM8TTB8</accession>
<dbReference type="SUPFAM" id="SSF53756">
    <property type="entry name" value="UDP-Glycosyltransferase/glycogen phosphorylase"/>
    <property type="match status" value="1"/>
</dbReference>
<evidence type="ECO:0000259" key="1">
    <source>
        <dbReference type="Pfam" id="PF00534"/>
    </source>
</evidence>
<dbReference type="Proteomes" id="UP000672657">
    <property type="component" value="Unassembled WGS sequence"/>
</dbReference>
<dbReference type="InterPro" id="IPR028098">
    <property type="entry name" value="Glyco_trans_4-like_N"/>
</dbReference>
<name>A0ABM8TTB8_9BURK</name>
<dbReference type="CDD" id="cd03794">
    <property type="entry name" value="GT4_WbuB-like"/>
    <property type="match status" value="1"/>
</dbReference>
<dbReference type="Pfam" id="PF00534">
    <property type="entry name" value="Glycos_transf_1"/>
    <property type="match status" value="1"/>
</dbReference>